<dbReference type="AlphaFoldDB" id="A0A8J8NQ82"/>
<reference evidence="1" key="1">
    <citation type="submission" date="2019-06" db="EMBL/GenBank/DDBJ databases">
        <authorList>
            <person name="Zheng W."/>
        </authorList>
    </citation>
    <scope>NUCLEOTIDE SEQUENCE</scope>
    <source>
        <strain evidence="1">QDHG01</strain>
    </source>
</reference>
<evidence type="ECO:0000313" key="1">
    <source>
        <dbReference type="EMBL" id="TNV79048.1"/>
    </source>
</evidence>
<organism evidence="1 2">
    <name type="scientific">Halteria grandinella</name>
    <dbReference type="NCBI Taxonomy" id="5974"/>
    <lineage>
        <taxon>Eukaryota</taxon>
        <taxon>Sar</taxon>
        <taxon>Alveolata</taxon>
        <taxon>Ciliophora</taxon>
        <taxon>Intramacronucleata</taxon>
        <taxon>Spirotrichea</taxon>
        <taxon>Stichotrichia</taxon>
        <taxon>Sporadotrichida</taxon>
        <taxon>Halteriidae</taxon>
        <taxon>Halteria</taxon>
    </lineage>
</organism>
<proteinExistence type="predicted"/>
<comment type="caution">
    <text evidence="1">The sequence shown here is derived from an EMBL/GenBank/DDBJ whole genome shotgun (WGS) entry which is preliminary data.</text>
</comment>
<keyword evidence="2" id="KW-1185">Reference proteome</keyword>
<evidence type="ECO:0000313" key="2">
    <source>
        <dbReference type="Proteomes" id="UP000785679"/>
    </source>
</evidence>
<name>A0A8J8NQ82_HALGN</name>
<sequence length="75" mass="8707">MISTLQKTFIEQKSRLPMTVVKSMQRPKFRYPSRQLALPLQPFFNSASSGHQNPFLRGLHLVCSVRHLVIQRESL</sequence>
<accession>A0A8J8NQ82</accession>
<dbReference type="EMBL" id="RRYP01009466">
    <property type="protein sequence ID" value="TNV79048.1"/>
    <property type="molecule type" value="Genomic_DNA"/>
</dbReference>
<protein>
    <submittedName>
        <fullName evidence="1">Uncharacterized protein</fullName>
    </submittedName>
</protein>
<dbReference type="Proteomes" id="UP000785679">
    <property type="component" value="Unassembled WGS sequence"/>
</dbReference>
<gene>
    <name evidence="1" type="ORF">FGO68_gene11278</name>
</gene>